<dbReference type="InParanoid" id="K3W922"/>
<dbReference type="OMA" id="NTECKLW"/>
<feature type="compositionally biased region" description="Basic residues" evidence="1">
    <location>
        <begin position="189"/>
        <end position="198"/>
    </location>
</feature>
<dbReference type="PANTHER" id="PTHR35796">
    <property type="entry name" value="HYPOTHETICAL CYTOSOLIC PROTEIN"/>
    <property type="match status" value="1"/>
</dbReference>
<sequence length="558" mass="62329">MQQGDVSALVSLDDDWVAPCVAQTHARAQQSPLLLAASMPPQVSSPAAMCDDAVLGFDAPSRQQTQREALQYDDDPRFVTDGSLEFLGPIALNPSSLSADVVLSNSSHVTDEAPLLSAEERDALLLILQDDSDVFGEEDTTSERSNGSDRSSGPNSFCLVAASASQTRVDPEMDGKPTSRTRLPPVAKPKSKRYNRKRTKDEVESLRSKVRELELRLETMRRQVIAFNSDRAIFPPGSQEAGGDIALPGHRAATPSHQPEMWKQVAKCRRDDAHTSMIKNMRLRTQYVVQLQLLKQLERLFQNEQALRAAQESLHRGELAHSAHISPFNDDFAIFASLGRDFDAQYIKIDAIIDAAGLSEFDGDVHHHMQPRRGENGIFYLEDLHSQRIPFDMHVLDRVIWYCSTSEELQKHHGFYEIREATQTVHVIKAVDTIRLPHTDATLTTRTAVRRYIRGDRIVGVWDTVIEVSGGVSLRLRERGWNLLRRPRVAQVAGGQPISIEQACVRTTPEGKAVYSADELAEGTLTSMLVASYHRHMHLMREVTGDLLASQFEKFAIQ</sequence>
<keyword evidence="3" id="KW-1185">Reference proteome</keyword>
<dbReference type="EMBL" id="GL376626">
    <property type="status" value="NOT_ANNOTATED_CDS"/>
    <property type="molecule type" value="Genomic_DNA"/>
</dbReference>
<feature type="region of interest" description="Disordered" evidence="1">
    <location>
        <begin position="136"/>
        <end position="201"/>
    </location>
</feature>
<dbReference type="HOGENOM" id="CLU_034338_1_0_1"/>
<evidence type="ECO:0000313" key="3">
    <source>
        <dbReference type="Proteomes" id="UP000019132"/>
    </source>
</evidence>
<dbReference type="EnsemblProtists" id="PYU1_T001463">
    <property type="protein sequence ID" value="PYU1_T001463"/>
    <property type="gene ID" value="PYU1_G001463"/>
</dbReference>
<accession>K3W922</accession>
<evidence type="ECO:0000313" key="2">
    <source>
        <dbReference type="EnsemblProtists" id="PYU1_T001463"/>
    </source>
</evidence>
<evidence type="ECO:0000256" key="1">
    <source>
        <dbReference type="SAM" id="MobiDB-lite"/>
    </source>
</evidence>
<feature type="compositionally biased region" description="Polar residues" evidence="1">
    <location>
        <begin position="143"/>
        <end position="155"/>
    </location>
</feature>
<dbReference type="AlphaFoldDB" id="K3W922"/>
<evidence type="ECO:0008006" key="4">
    <source>
        <dbReference type="Google" id="ProtNLM"/>
    </source>
</evidence>
<dbReference type="Proteomes" id="UP000019132">
    <property type="component" value="Unassembled WGS sequence"/>
</dbReference>
<reference evidence="3" key="1">
    <citation type="journal article" date="2010" name="Genome Biol.">
        <title>Genome sequence of the necrotrophic plant pathogen Pythium ultimum reveals original pathogenicity mechanisms and effector repertoire.</title>
        <authorList>
            <person name="Levesque C.A."/>
            <person name="Brouwer H."/>
            <person name="Cano L."/>
            <person name="Hamilton J.P."/>
            <person name="Holt C."/>
            <person name="Huitema E."/>
            <person name="Raffaele S."/>
            <person name="Robideau G.P."/>
            <person name="Thines M."/>
            <person name="Win J."/>
            <person name="Zerillo M.M."/>
            <person name="Beakes G.W."/>
            <person name="Boore J.L."/>
            <person name="Busam D."/>
            <person name="Dumas B."/>
            <person name="Ferriera S."/>
            <person name="Fuerstenberg S.I."/>
            <person name="Gachon C.M."/>
            <person name="Gaulin E."/>
            <person name="Govers F."/>
            <person name="Grenville-Briggs L."/>
            <person name="Horner N."/>
            <person name="Hostetler J."/>
            <person name="Jiang R.H."/>
            <person name="Johnson J."/>
            <person name="Krajaejun T."/>
            <person name="Lin H."/>
            <person name="Meijer H.J."/>
            <person name="Moore B."/>
            <person name="Morris P."/>
            <person name="Phuntmart V."/>
            <person name="Puiu D."/>
            <person name="Shetty J."/>
            <person name="Stajich J.E."/>
            <person name="Tripathy S."/>
            <person name="Wawra S."/>
            <person name="van West P."/>
            <person name="Whitty B.R."/>
            <person name="Coutinho P.M."/>
            <person name="Henrissat B."/>
            <person name="Martin F."/>
            <person name="Thomas P.D."/>
            <person name="Tyler B.M."/>
            <person name="De Vries R.P."/>
            <person name="Kamoun S."/>
            <person name="Yandell M."/>
            <person name="Tisserat N."/>
            <person name="Buell C.R."/>
        </authorList>
    </citation>
    <scope>NUCLEOTIDE SEQUENCE</scope>
    <source>
        <strain evidence="3">DAOM:BR144</strain>
    </source>
</reference>
<reference evidence="3" key="2">
    <citation type="submission" date="2010-04" db="EMBL/GenBank/DDBJ databases">
        <authorList>
            <person name="Buell R."/>
            <person name="Hamilton J."/>
            <person name="Hostetler J."/>
        </authorList>
    </citation>
    <scope>NUCLEOTIDE SEQUENCE [LARGE SCALE GENOMIC DNA]</scope>
    <source>
        <strain evidence="3">DAOM:BR144</strain>
    </source>
</reference>
<dbReference type="eggNOG" id="ENOG502SMEP">
    <property type="taxonomic scope" value="Eukaryota"/>
</dbReference>
<organism evidence="2 3">
    <name type="scientific">Globisporangium ultimum (strain ATCC 200006 / CBS 805.95 / DAOM BR144)</name>
    <name type="common">Pythium ultimum</name>
    <dbReference type="NCBI Taxonomy" id="431595"/>
    <lineage>
        <taxon>Eukaryota</taxon>
        <taxon>Sar</taxon>
        <taxon>Stramenopiles</taxon>
        <taxon>Oomycota</taxon>
        <taxon>Peronosporomycetes</taxon>
        <taxon>Pythiales</taxon>
        <taxon>Pythiaceae</taxon>
        <taxon>Globisporangium</taxon>
    </lineage>
</organism>
<name>K3W922_GLOUD</name>
<dbReference type="VEuPathDB" id="FungiDB:PYU1_G001463"/>
<dbReference type="PANTHER" id="PTHR35796:SF3">
    <property type="entry name" value="BHLH DOMAIN-CONTAINING PROTEIN"/>
    <property type="match status" value="1"/>
</dbReference>
<dbReference type="CDD" id="cd14686">
    <property type="entry name" value="bZIP"/>
    <property type="match status" value="1"/>
</dbReference>
<protein>
    <recommendedName>
        <fullName evidence="4">M96 mating-specific protein family</fullName>
    </recommendedName>
</protein>
<proteinExistence type="predicted"/>
<reference evidence="2" key="3">
    <citation type="submission" date="2015-02" db="UniProtKB">
        <authorList>
            <consortium name="EnsemblProtists"/>
        </authorList>
    </citation>
    <scope>IDENTIFICATION</scope>
    <source>
        <strain evidence="2">DAOM BR144</strain>
    </source>
</reference>